<dbReference type="InterPro" id="IPR050228">
    <property type="entry name" value="Carboxylesterase_BioH"/>
</dbReference>
<dbReference type="PANTHER" id="PTHR43194:SF5">
    <property type="entry name" value="PIMELOYL-[ACYL-CARRIER PROTEIN] METHYL ESTER ESTERASE"/>
    <property type="match status" value="1"/>
</dbReference>
<dbReference type="InterPro" id="IPR000639">
    <property type="entry name" value="Epox_hydrolase-like"/>
</dbReference>
<evidence type="ECO:0000313" key="3">
    <source>
        <dbReference type="Proteomes" id="UP001595912"/>
    </source>
</evidence>
<evidence type="ECO:0000259" key="1">
    <source>
        <dbReference type="Pfam" id="PF00561"/>
    </source>
</evidence>
<feature type="domain" description="AB hydrolase-1" evidence="1">
    <location>
        <begin position="22"/>
        <end position="251"/>
    </location>
</feature>
<accession>A0ABV9W5T1</accession>
<name>A0ABV9W5T1_9ACTN</name>
<gene>
    <name evidence="2" type="ORF">ACFPIJ_34535</name>
</gene>
<dbReference type="RefSeq" id="WP_380121500.1">
    <property type="nucleotide sequence ID" value="NZ_JBHSIU010000046.1"/>
</dbReference>
<dbReference type="PRINTS" id="PR00111">
    <property type="entry name" value="ABHYDROLASE"/>
</dbReference>
<protein>
    <submittedName>
        <fullName evidence="2">Alpha/beta fold hydrolase</fullName>
    </submittedName>
</protein>
<dbReference type="Proteomes" id="UP001595912">
    <property type="component" value="Unassembled WGS sequence"/>
</dbReference>
<dbReference type="EMBL" id="JBHSIU010000046">
    <property type="protein sequence ID" value="MFC5002935.1"/>
    <property type="molecule type" value="Genomic_DNA"/>
</dbReference>
<sequence length="268" mass="28732">MGTGHIEVTDGTLYYEAAGDGPAVVLLHGGLLDCRMWDDQFELLAGTHRVIRLDARSHGRSSTATGDFRHDDDLAAVLDTLGVDRAALVGLSMGGRIAFDFAVSRPERVWALCAAATGISGMTFTDPYILDHNQEIGRAAQERDTAGFVEAFLRAWVDGPHRTPQDVAASVRVRCADMAANNAALHATAQGRMLERDALHRLGEVTAPSLLVIGDADSSDIVDVTQRAVRDVAGARRVEIPGAGHMVNLEQPDAFNAALLPFLREQSP</sequence>
<dbReference type="InterPro" id="IPR029058">
    <property type="entry name" value="AB_hydrolase_fold"/>
</dbReference>
<dbReference type="PRINTS" id="PR00412">
    <property type="entry name" value="EPOXHYDRLASE"/>
</dbReference>
<proteinExistence type="predicted"/>
<dbReference type="PANTHER" id="PTHR43194">
    <property type="entry name" value="HYDROLASE ALPHA/BETA FOLD FAMILY"/>
    <property type="match status" value="1"/>
</dbReference>
<dbReference type="GO" id="GO:0016787">
    <property type="term" value="F:hydrolase activity"/>
    <property type="evidence" value="ECO:0007669"/>
    <property type="project" value="UniProtKB-KW"/>
</dbReference>
<dbReference type="InterPro" id="IPR000073">
    <property type="entry name" value="AB_hydrolase_1"/>
</dbReference>
<dbReference type="Pfam" id="PF00561">
    <property type="entry name" value="Abhydrolase_1"/>
    <property type="match status" value="1"/>
</dbReference>
<keyword evidence="3" id="KW-1185">Reference proteome</keyword>
<evidence type="ECO:0000313" key="2">
    <source>
        <dbReference type="EMBL" id="MFC5002935.1"/>
    </source>
</evidence>
<dbReference type="SUPFAM" id="SSF53474">
    <property type="entry name" value="alpha/beta-Hydrolases"/>
    <property type="match status" value="1"/>
</dbReference>
<keyword evidence="2" id="KW-0378">Hydrolase</keyword>
<comment type="caution">
    <text evidence="2">The sequence shown here is derived from an EMBL/GenBank/DDBJ whole genome shotgun (WGS) entry which is preliminary data.</text>
</comment>
<dbReference type="Gene3D" id="3.40.50.1820">
    <property type="entry name" value="alpha/beta hydrolase"/>
    <property type="match status" value="1"/>
</dbReference>
<organism evidence="2 3">
    <name type="scientific">Dactylosporangium cerinum</name>
    <dbReference type="NCBI Taxonomy" id="1434730"/>
    <lineage>
        <taxon>Bacteria</taxon>
        <taxon>Bacillati</taxon>
        <taxon>Actinomycetota</taxon>
        <taxon>Actinomycetes</taxon>
        <taxon>Micromonosporales</taxon>
        <taxon>Micromonosporaceae</taxon>
        <taxon>Dactylosporangium</taxon>
    </lineage>
</organism>
<reference evidence="3" key="1">
    <citation type="journal article" date="2019" name="Int. J. Syst. Evol. Microbiol.">
        <title>The Global Catalogue of Microorganisms (GCM) 10K type strain sequencing project: providing services to taxonomists for standard genome sequencing and annotation.</title>
        <authorList>
            <consortium name="The Broad Institute Genomics Platform"/>
            <consortium name="The Broad Institute Genome Sequencing Center for Infectious Disease"/>
            <person name="Wu L."/>
            <person name="Ma J."/>
        </authorList>
    </citation>
    <scope>NUCLEOTIDE SEQUENCE [LARGE SCALE GENOMIC DNA]</scope>
    <source>
        <strain evidence="3">CGMCC 4.7152</strain>
    </source>
</reference>